<protein>
    <submittedName>
        <fullName evidence="3">DUF1983 domain-containing protein</fullName>
    </submittedName>
</protein>
<dbReference type="InterPro" id="IPR055385">
    <property type="entry name" value="GpJ_HDII-ins2"/>
</dbReference>
<feature type="transmembrane region" description="Helical" evidence="1">
    <location>
        <begin position="102"/>
        <end position="123"/>
    </location>
</feature>
<dbReference type="CDD" id="cd00063">
    <property type="entry name" value="FN3"/>
    <property type="match status" value="1"/>
</dbReference>
<dbReference type="SUPFAM" id="SSF49265">
    <property type="entry name" value="Fibronectin type III"/>
    <property type="match status" value="1"/>
</dbReference>
<feature type="transmembrane region" description="Helical" evidence="1">
    <location>
        <begin position="135"/>
        <end position="156"/>
    </location>
</feature>
<keyword evidence="1" id="KW-0812">Transmembrane</keyword>
<dbReference type="OrthoDB" id="7349961at2"/>
<name>A0A5M6I8B0_9PROT</name>
<dbReference type="PANTHER" id="PTHR36251:SF2">
    <property type="entry name" value="GIFSY-2 PROPHAGE HOST SPECIFICITY PROTEIN J, PHAGE LAMBDA"/>
    <property type="match status" value="1"/>
</dbReference>
<keyword evidence="4" id="KW-1185">Reference proteome</keyword>
<dbReference type="Pfam" id="PF24801">
    <property type="entry name" value="FNIII-A_GpJ"/>
    <property type="match status" value="2"/>
</dbReference>
<sequence length="1629" mass="176346">MTSPICRTTTNLPAPTDTLPSFRCHIVYNVLQPEIQSVDHILWSPAKTLADYMQGMPEHLEWGIALNGEGVDHILWPVTLVKPNDVVVVVVIPEGGGGSKSIMRIVGMIAIAAIAAWAGPGLVPASMVGTMGGSIMGSVITGAITIVGGLLMNALLPPSKPRTPEIADASQESPNYGIDGAKNTATEDVVVPLVYGEFRVAGNLVAAETENIDDVQYLKLMSVVSEGPIEGVYDIEINNQPALNYEGVQTTWRHGNATQELSDWFSSTTRQINKNVVLQDTVWAAHVTEGEVDAIRIDVTMPQGIGYYEDNGDISEHEVRIQIEYKASGAPESAWTAMAPASDWQSFEGAVTPADATGLRVEVAPTIFDTGEVYHYDTGDNNSVRPVRGYDLTVEYRTPGGSWITVGQASGTDDRWGANITSTHTFDTEGLPAGAHEIRVTGGSLVRGWAMRPASAIIRGTQRNPLRRTFVTPTLPEGIYDVRVRRESPEADDGRTMDVVTWTDVGEVIAEKVAYNNTAYYGLRVKVSEQINNIPQISARVRGLVVRIYDTTSVYQTMRWSNNPAWIVLDMLVDPNHGAGIGIHRIDLPRWAEWAEWCEERGFVFNGVFDRKSNMWDCVQTVLRVGHAQIVRIGTMYSLAIEKPQTPSMMFGAGNIIKDTLQIEWLPMEDRANEVEVNYYDRTDSHRRKVARMIDERALRLGLPQKVTSVTLEGVTSRNQAVFEGNYLMASNRVIQQTVTFDTPLEAIACTIGDVFLLQHDMPAWTFSGRLEPGSSRTLARLDRPVTFAEGEAHALLILHSAVNRGTATITLASGRSIMIAGAPSGAIKRVRQGTHEFGVIRTIPGTWTELILDTDATGVLSAGQVIEMWDTNVTEEIQVHGTGEVMEIPVSMTATPDPYAKWMFGPIARLNKLFRVTSIQGDGIEVTRTIKAVEYNERVFLDPEGVNDAANDATMPAVPDTIGQCFVDSVREEILDVDAFTMRLHVSWPLPRFGVYAGAEVYIGINGDPLTLYTTTTNGATSFTLVARAGDDLRIQLVSIDADGKKATRANTPVYAYVVVGSTTPPAPPANLIATGTLRGVKLSWDLPDDPRVNGVEVWRAEVNNRAATQHVGTGFGWTYTDTSLESSTEYWYWVRCVTRTGLISAWNAEEGVRAVTAALRAEDIAQEIIDRSMLIPELRERIDLIDSDAIIARVEEIIDDIDVPQVEALSEALLDALTLGYEHFEEIKANRGITDRRAAVVDEKVQELVTEDATLAERVTTVAVEFDDQIALVSENINAMAEADASLAQQITELSAATDGQVASINTTLSAMQDTTSAQAEEITTLGARVDDNVALVQNETTARVNADEALAEDVEVLGARMGQAETAITEETTARTSQDDALASSINSLVSRVGSTESAIRTERRTRANADSAVSSKVTTLQSSVNGHTTAISQVSRSVNGLEGQYTVKIDNNGLVSGFGLASTSVNGRPYSEFIIRANAFGVVHPGYPGIMPFAVYNGKVTIDAAHIRDLSVGTIKIANGAISQTAAAGGGKNTTAYINLRQPGTLIAWVNVSGYDSTPNTPVGVKAFLNGASVMHKSESASLNGSFTSSGIYAKWAAAANYSLRVQVQGASSASTSIVLMGVMR</sequence>
<dbReference type="NCBIfam" id="NF040662">
    <property type="entry name" value="attach_TipJ_rel"/>
    <property type="match status" value="1"/>
</dbReference>
<organism evidence="3 4">
    <name type="scientific">Roseospira marina</name>
    <dbReference type="NCBI Taxonomy" id="140057"/>
    <lineage>
        <taxon>Bacteria</taxon>
        <taxon>Pseudomonadati</taxon>
        <taxon>Pseudomonadota</taxon>
        <taxon>Alphaproteobacteria</taxon>
        <taxon>Rhodospirillales</taxon>
        <taxon>Rhodospirillaceae</taxon>
        <taxon>Roseospira</taxon>
    </lineage>
</organism>
<feature type="domain" description="Fibronectin type-III" evidence="2">
    <location>
        <begin position="1066"/>
        <end position="1161"/>
    </location>
</feature>
<dbReference type="InterPro" id="IPR032876">
    <property type="entry name" value="J_dom"/>
</dbReference>
<keyword evidence="1" id="KW-0472">Membrane</keyword>
<dbReference type="InterPro" id="IPR036116">
    <property type="entry name" value="FN3_sf"/>
</dbReference>
<accession>A0A5M6I8B0</accession>
<dbReference type="PROSITE" id="PS50853">
    <property type="entry name" value="FN3"/>
    <property type="match status" value="1"/>
</dbReference>
<comment type="caution">
    <text evidence="3">The sequence shown here is derived from an EMBL/GenBank/DDBJ whole genome shotgun (WGS) entry which is preliminary data.</text>
</comment>
<dbReference type="SMART" id="SM00060">
    <property type="entry name" value="FN3"/>
    <property type="match status" value="1"/>
</dbReference>
<keyword evidence="1" id="KW-1133">Transmembrane helix</keyword>
<dbReference type="InterPro" id="IPR015406">
    <property type="entry name" value="GpJ_CSF"/>
</dbReference>
<dbReference type="Pfam" id="PF09327">
    <property type="entry name" value="Phage_Tail_Tip"/>
    <property type="match status" value="1"/>
</dbReference>
<dbReference type="PANTHER" id="PTHR36251">
    <property type="entry name" value="FELS-1 PROPHAGE HOST SPECIFICITY PROTEIN-RELATED"/>
    <property type="match status" value="1"/>
</dbReference>
<dbReference type="RefSeq" id="WP_150063521.1">
    <property type="nucleotide sequence ID" value="NZ_JACHII010000014.1"/>
</dbReference>
<reference evidence="3 4" key="1">
    <citation type="submission" date="2019-09" db="EMBL/GenBank/DDBJ databases">
        <title>Genome sequence of Roseospira marina, one of the more divergent members of the non-sulfur purple photosynthetic bacterial family, the Rhodospirillaceae.</title>
        <authorList>
            <person name="Meyer T."/>
            <person name="Kyndt J."/>
        </authorList>
    </citation>
    <scope>NUCLEOTIDE SEQUENCE [LARGE SCALE GENOMIC DNA]</scope>
    <source>
        <strain evidence="3 4">DSM 15113</strain>
    </source>
</reference>
<dbReference type="Pfam" id="PF13550">
    <property type="entry name" value="Phage-tail_3"/>
    <property type="match status" value="1"/>
</dbReference>
<evidence type="ECO:0000313" key="4">
    <source>
        <dbReference type="Proteomes" id="UP000324065"/>
    </source>
</evidence>
<evidence type="ECO:0000313" key="3">
    <source>
        <dbReference type="EMBL" id="KAA5604431.1"/>
    </source>
</evidence>
<gene>
    <name evidence="3" type="ORF">F1188_16365</name>
</gene>
<dbReference type="EMBL" id="VWPJ01000018">
    <property type="protein sequence ID" value="KAA5604431.1"/>
    <property type="molecule type" value="Genomic_DNA"/>
</dbReference>
<proteinExistence type="predicted"/>
<dbReference type="Proteomes" id="UP000324065">
    <property type="component" value="Unassembled WGS sequence"/>
</dbReference>
<dbReference type="InterPro" id="IPR003961">
    <property type="entry name" value="FN3_dom"/>
</dbReference>
<evidence type="ECO:0000256" key="1">
    <source>
        <dbReference type="SAM" id="Phobius"/>
    </source>
</evidence>
<dbReference type="InterPro" id="IPR053171">
    <property type="entry name" value="Viral_Tip_Attach_Protein"/>
</dbReference>
<evidence type="ECO:0000259" key="2">
    <source>
        <dbReference type="PROSITE" id="PS50853"/>
    </source>
</evidence>
<dbReference type="Gene3D" id="2.60.40.10">
    <property type="entry name" value="Immunoglobulins"/>
    <property type="match status" value="1"/>
</dbReference>
<dbReference type="InterPro" id="IPR013783">
    <property type="entry name" value="Ig-like_fold"/>
</dbReference>